<keyword evidence="2" id="KW-1185">Reference proteome</keyword>
<proteinExistence type="predicted"/>
<dbReference type="PANTHER" id="PTHR46238:SF11">
    <property type="entry name" value="AGAMOUS-LIKE MADS-BOX PROTEIN AGL16"/>
    <property type="match status" value="1"/>
</dbReference>
<reference evidence="1 2" key="2">
    <citation type="journal article" date="2017" name="Nature">
        <title>The Apostasia genome and the evolution of orchids.</title>
        <authorList>
            <person name="Zhang G.Q."/>
            <person name="Liu K.W."/>
            <person name="Li Z."/>
            <person name="Lohaus R."/>
            <person name="Hsiao Y.Y."/>
            <person name="Niu S.C."/>
            <person name="Wang J.Y."/>
            <person name="Lin Y.C."/>
            <person name="Xu Q."/>
            <person name="Chen L.J."/>
            <person name="Yoshida K."/>
            <person name="Fujiwara S."/>
            <person name="Wang Z.W."/>
            <person name="Zhang Y.Q."/>
            <person name="Mitsuda N."/>
            <person name="Wang M."/>
            <person name="Liu G.H."/>
            <person name="Pecoraro L."/>
            <person name="Huang H.X."/>
            <person name="Xiao X.J."/>
            <person name="Lin M."/>
            <person name="Wu X.Y."/>
            <person name="Wu W.L."/>
            <person name="Chen Y.Y."/>
            <person name="Chang S.B."/>
            <person name="Sakamoto S."/>
            <person name="Ohme-Takagi M."/>
            <person name="Yagi M."/>
            <person name="Zeng S.J."/>
            <person name="Shen C.Y."/>
            <person name="Yeh C.M."/>
            <person name="Luo Y.B."/>
            <person name="Tsai W.C."/>
            <person name="Van de Peer Y."/>
            <person name="Liu Z.J."/>
        </authorList>
    </citation>
    <scope>NUCLEOTIDE SEQUENCE [LARGE SCALE GENOMIC DNA]</scope>
    <source>
        <tissue evidence="1">The whole plant</tissue>
    </source>
</reference>
<accession>A0A2I0WT96</accession>
<organism evidence="1 2">
    <name type="scientific">Dendrobium catenatum</name>
    <dbReference type="NCBI Taxonomy" id="906689"/>
    <lineage>
        <taxon>Eukaryota</taxon>
        <taxon>Viridiplantae</taxon>
        <taxon>Streptophyta</taxon>
        <taxon>Embryophyta</taxon>
        <taxon>Tracheophyta</taxon>
        <taxon>Spermatophyta</taxon>
        <taxon>Magnoliopsida</taxon>
        <taxon>Liliopsida</taxon>
        <taxon>Asparagales</taxon>
        <taxon>Orchidaceae</taxon>
        <taxon>Epidendroideae</taxon>
        <taxon>Malaxideae</taxon>
        <taxon>Dendrobiinae</taxon>
        <taxon>Dendrobium</taxon>
    </lineage>
</organism>
<evidence type="ECO:0000313" key="2">
    <source>
        <dbReference type="Proteomes" id="UP000233837"/>
    </source>
</evidence>
<reference evidence="1 2" key="1">
    <citation type="journal article" date="2016" name="Sci. Rep.">
        <title>The Dendrobium catenatum Lindl. genome sequence provides insights into polysaccharide synthase, floral development and adaptive evolution.</title>
        <authorList>
            <person name="Zhang G.Q."/>
            <person name="Xu Q."/>
            <person name="Bian C."/>
            <person name="Tsai W.C."/>
            <person name="Yeh C.M."/>
            <person name="Liu K.W."/>
            <person name="Yoshida K."/>
            <person name="Zhang L.S."/>
            <person name="Chang S.B."/>
            <person name="Chen F."/>
            <person name="Shi Y."/>
            <person name="Su Y.Y."/>
            <person name="Zhang Y.Q."/>
            <person name="Chen L.J."/>
            <person name="Yin Y."/>
            <person name="Lin M."/>
            <person name="Huang H."/>
            <person name="Deng H."/>
            <person name="Wang Z.W."/>
            <person name="Zhu S.L."/>
            <person name="Zhao X."/>
            <person name="Deng C."/>
            <person name="Niu S.C."/>
            <person name="Huang J."/>
            <person name="Wang M."/>
            <person name="Liu G.H."/>
            <person name="Yang H.J."/>
            <person name="Xiao X.J."/>
            <person name="Hsiao Y.Y."/>
            <person name="Wu W.L."/>
            <person name="Chen Y.Y."/>
            <person name="Mitsuda N."/>
            <person name="Ohme-Takagi M."/>
            <person name="Luo Y.B."/>
            <person name="Van de Peer Y."/>
            <person name="Liu Z.J."/>
        </authorList>
    </citation>
    <scope>NUCLEOTIDE SEQUENCE [LARGE SCALE GENOMIC DNA]</scope>
    <source>
        <tissue evidence="1">The whole plant</tissue>
    </source>
</reference>
<protein>
    <submittedName>
        <fullName evidence="1">Ubiquitin-protein ligase E3 C</fullName>
    </submittedName>
</protein>
<evidence type="ECO:0000313" key="1">
    <source>
        <dbReference type="EMBL" id="PKU78863.1"/>
    </source>
</evidence>
<gene>
    <name evidence="1" type="ORF">MA16_Dca000206</name>
</gene>
<sequence>MLFADDILRVDKTREEVEGKLELWRSTLKFKGFRLSGSITEYMECNFSSNRPSKGIVTLGDQVINKSTRFRYLGSIAQSNSEIDGDINSRIQVGWLKLRNASGLL</sequence>
<dbReference type="EMBL" id="KZ502442">
    <property type="protein sequence ID" value="PKU78863.1"/>
    <property type="molecule type" value="Genomic_DNA"/>
</dbReference>
<dbReference type="GO" id="GO:0016874">
    <property type="term" value="F:ligase activity"/>
    <property type="evidence" value="ECO:0007669"/>
    <property type="project" value="UniProtKB-KW"/>
</dbReference>
<name>A0A2I0WT96_9ASPA</name>
<dbReference type="Proteomes" id="UP000233837">
    <property type="component" value="Unassembled WGS sequence"/>
</dbReference>
<dbReference type="PANTHER" id="PTHR46238">
    <property type="entry name" value="REVERSE TRANSCRIPTASE DOMAIN-CONTAINING PROTEIN"/>
    <property type="match status" value="1"/>
</dbReference>
<dbReference type="AlphaFoldDB" id="A0A2I0WT96"/>
<keyword evidence="1" id="KW-0436">Ligase</keyword>